<dbReference type="PANTHER" id="PTHR30290">
    <property type="entry name" value="PERIPLASMIC BINDING COMPONENT OF ABC TRANSPORTER"/>
    <property type="match status" value="1"/>
</dbReference>
<comment type="caution">
    <text evidence="7">The sequence shown here is derived from an EMBL/GenBank/DDBJ whole genome shotgun (WGS) entry which is preliminary data.</text>
</comment>
<protein>
    <submittedName>
        <fullName evidence="7">ABC transporter substrate-binding protein</fullName>
    </submittedName>
</protein>
<name>A0ABV7H3H9_9BURK</name>
<evidence type="ECO:0000256" key="5">
    <source>
        <dbReference type="SAM" id="SignalP"/>
    </source>
</evidence>
<dbReference type="SUPFAM" id="SSF53850">
    <property type="entry name" value="Periplasmic binding protein-like II"/>
    <property type="match status" value="1"/>
</dbReference>
<dbReference type="Gene3D" id="3.90.76.10">
    <property type="entry name" value="Dipeptide-binding Protein, Domain 1"/>
    <property type="match status" value="1"/>
</dbReference>
<dbReference type="PANTHER" id="PTHR30290:SF10">
    <property type="entry name" value="PERIPLASMIC OLIGOPEPTIDE-BINDING PROTEIN-RELATED"/>
    <property type="match status" value="1"/>
</dbReference>
<dbReference type="Gene3D" id="3.10.105.10">
    <property type="entry name" value="Dipeptide-binding Protein, Domain 3"/>
    <property type="match status" value="1"/>
</dbReference>
<dbReference type="InterPro" id="IPR039424">
    <property type="entry name" value="SBP_5"/>
</dbReference>
<dbReference type="InterPro" id="IPR000914">
    <property type="entry name" value="SBP_5_dom"/>
</dbReference>
<gene>
    <name evidence="7" type="ORF">ACFOEN_06640</name>
</gene>
<dbReference type="Proteomes" id="UP001595556">
    <property type="component" value="Unassembled WGS sequence"/>
</dbReference>
<feature type="signal peptide" evidence="5">
    <location>
        <begin position="1"/>
        <end position="28"/>
    </location>
</feature>
<keyword evidence="3" id="KW-0813">Transport</keyword>
<evidence type="ECO:0000256" key="1">
    <source>
        <dbReference type="ARBA" id="ARBA00004196"/>
    </source>
</evidence>
<evidence type="ECO:0000259" key="6">
    <source>
        <dbReference type="Pfam" id="PF00496"/>
    </source>
</evidence>
<comment type="subcellular location">
    <subcellularLocation>
        <location evidence="1">Cell envelope</location>
    </subcellularLocation>
</comment>
<feature type="chain" id="PRO_5046594881" evidence="5">
    <location>
        <begin position="29"/>
        <end position="610"/>
    </location>
</feature>
<dbReference type="PIRSF" id="PIRSF002741">
    <property type="entry name" value="MppA"/>
    <property type="match status" value="1"/>
</dbReference>
<accession>A0ABV7H3H9</accession>
<dbReference type="RefSeq" id="WP_377302220.1">
    <property type="nucleotide sequence ID" value="NZ_CP180191.1"/>
</dbReference>
<keyword evidence="4 5" id="KW-0732">Signal</keyword>
<evidence type="ECO:0000313" key="8">
    <source>
        <dbReference type="Proteomes" id="UP001595556"/>
    </source>
</evidence>
<sequence length="610" mass="69248">MLRAFVARATAAILVAASFAAVSAPVQAQAAAGNGPKKIFRYAFPIAETGFDPAQISDLYSRTVTEGIFDSLLTYSYLERPVRIVPRAAAAMPEISPDFKTFTFKVRPGIYFADDPAFKGQKRELTAQDFVFAIKRHYDPRWKSAQLYLLEADKLLDLSELRQESIKNKTPFDYDREVRGVRALDRYTVQFNLGSANPRFHYLMTDSSVFGAVAREVVEAYGDKIMEHPVGTGPWRLKEWRRSSRIVLERNPNYRDEVYAEVAPADNPAAQASAARLKGRKLPMLDEVHISIIEEAQPRWLAFQNAEMDLMERLPNEFANIAIPNNQLAPFLKAKGVQMERGPLVDVTVSYFGMENPIVGGYTPEKVALRRAIALAYNSPEEIRLVRRNQAVPANGPIAPLTFGFDPKLRTEMSEFNVARAKALLDMYGYVDKNGDGWRDLPDGKPLVLEYSSQPDQTSRQLQEQWQKDMKRIGIKIEFKLAKWPEQLKQSRAGKLMMWGVGWSAGSPDGDTFLALGFGPNRGQANHARFDHPEFNKLYAAQRNLPDGPERFELMQRAQKIMVTYMPYKITSHRIVTDLTHPWVVGYHRNPFVRAPWHYLDIDTTKLPKN</sequence>
<comment type="similarity">
    <text evidence="2">Belongs to the bacterial solute-binding protein 5 family.</text>
</comment>
<feature type="domain" description="Solute-binding protein family 5" evidence="6">
    <location>
        <begin position="84"/>
        <end position="522"/>
    </location>
</feature>
<organism evidence="7 8">
    <name type="scientific">Piscinibacterium candidicorallinum</name>
    <dbReference type="NCBI Taxonomy" id="1793872"/>
    <lineage>
        <taxon>Bacteria</taxon>
        <taxon>Pseudomonadati</taxon>
        <taxon>Pseudomonadota</taxon>
        <taxon>Betaproteobacteria</taxon>
        <taxon>Burkholderiales</taxon>
        <taxon>Piscinibacterium</taxon>
    </lineage>
</organism>
<evidence type="ECO:0000313" key="7">
    <source>
        <dbReference type="EMBL" id="MFC3147313.1"/>
    </source>
</evidence>
<dbReference type="InterPro" id="IPR030678">
    <property type="entry name" value="Peptide/Ni-bd"/>
</dbReference>
<reference evidence="8" key="1">
    <citation type="journal article" date="2019" name="Int. J. Syst. Evol. Microbiol.">
        <title>The Global Catalogue of Microorganisms (GCM) 10K type strain sequencing project: providing services to taxonomists for standard genome sequencing and annotation.</title>
        <authorList>
            <consortium name="The Broad Institute Genomics Platform"/>
            <consortium name="The Broad Institute Genome Sequencing Center for Infectious Disease"/>
            <person name="Wu L."/>
            <person name="Ma J."/>
        </authorList>
    </citation>
    <scope>NUCLEOTIDE SEQUENCE [LARGE SCALE GENOMIC DNA]</scope>
    <source>
        <strain evidence="8">KCTC 52168</strain>
    </source>
</reference>
<dbReference type="EMBL" id="JBHRTI010000003">
    <property type="protein sequence ID" value="MFC3147313.1"/>
    <property type="molecule type" value="Genomic_DNA"/>
</dbReference>
<evidence type="ECO:0000256" key="2">
    <source>
        <dbReference type="ARBA" id="ARBA00005695"/>
    </source>
</evidence>
<dbReference type="Gene3D" id="3.40.190.10">
    <property type="entry name" value="Periplasmic binding protein-like II"/>
    <property type="match status" value="1"/>
</dbReference>
<dbReference type="Pfam" id="PF00496">
    <property type="entry name" value="SBP_bac_5"/>
    <property type="match status" value="1"/>
</dbReference>
<evidence type="ECO:0000256" key="3">
    <source>
        <dbReference type="ARBA" id="ARBA00022448"/>
    </source>
</evidence>
<evidence type="ECO:0000256" key="4">
    <source>
        <dbReference type="ARBA" id="ARBA00022729"/>
    </source>
</evidence>
<keyword evidence="8" id="KW-1185">Reference proteome</keyword>
<proteinExistence type="inferred from homology"/>